<dbReference type="RefSeq" id="WP_271191143.1">
    <property type="nucleotide sequence ID" value="NZ_CP115667.1"/>
</dbReference>
<evidence type="ECO:0000259" key="1">
    <source>
        <dbReference type="Pfam" id="PF00561"/>
    </source>
</evidence>
<evidence type="ECO:0000313" key="2">
    <source>
        <dbReference type="EMBL" id="WBW49611.1"/>
    </source>
</evidence>
<dbReference type="Gene3D" id="3.40.50.1820">
    <property type="entry name" value="alpha/beta hydrolase"/>
    <property type="match status" value="1"/>
</dbReference>
<dbReference type="PANTHER" id="PTHR43433">
    <property type="entry name" value="HYDROLASE, ALPHA/BETA FOLD FAMILY PROTEIN"/>
    <property type="match status" value="1"/>
</dbReference>
<accession>A0ABY7QS35</accession>
<evidence type="ECO:0000313" key="3">
    <source>
        <dbReference type="Proteomes" id="UP001210339"/>
    </source>
</evidence>
<feature type="domain" description="AB hydrolase-1" evidence="1">
    <location>
        <begin position="23"/>
        <end position="240"/>
    </location>
</feature>
<keyword evidence="3" id="KW-1185">Reference proteome</keyword>
<dbReference type="SUPFAM" id="SSF53474">
    <property type="entry name" value="alpha/beta-Hydrolases"/>
    <property type="match status" value="1"/>
</dbReference>
<organism evidence="2 3">
    <name type="scientific">Peptoniphilus equinus</name>
    <dbReference type="NCBI Taxonomy" id="3016343"/>
    <lineage>
        <taxon>Bacteria</taxon>
        <taxon>Bacillati</taxon>
        <taxon>Bacillota</taxon>
        <taxon>Tissierellia</taxon>
        <taxon>Tissierellales</taxon>
        <taxon>Peptoniphilaceae</taxon>
        <taxon>Peptoniphilus</taxon>
    </lineage>
</organism>
<keyword evidence="2" id="KW-0378">Hydrolase</keyword>
<dbReference type="InterPro" id="IPR000073">
    <property type="entry name" value="AB_hydrolase_1"/>
</dbReference>
<dbReference type="PRINTS" id="PR00111">
    <property type="entry name" value="ABHYDROLASE"/>
</dbReference>
<dbReference type="EMBL" id="CP115667">
    <property type="protein sequence ID" value="WBW49611.1"/>
    <property type="molecule type" value="Genomic_DNA"/>
</dbReference>
<sequence length="253" mass="28238">MELTKKTIESLGITYIEAGEGEPLVVLHGWGANIQSVMAIVNTLKDRFHVYAYDAPGFGDSAEPQTVWGTEDYARCLEAVLKALDIERADFIGHSFGGKTLSVFAAKHPEQVNRLCLVDASGVLPKRTLSYYLQVYSFKALRKLYTTIVPGDKTEKLQKFYARFGSDDYQASQGLMRRTFVKVVNESTAHYFARIKAPTLLIWGDKDDATPLYMARVFEASIPDSGLVVLDGGHFSYVDDYGTFQAAIRSFFN</sequence>
<proteinExistence type="predicted"/>
<protein>
    <submittedName>
        <fullName evidence="2">Alpha/beta hydrolase</fullName>
    </submittedName>
</protein>
<dbReference type="Proteomes" id="UP001210339">
    <property type="component" value="Chromosome"/>
</dbReference>
<reference evidence="2 3" key="1">
    <citation type="submission" date="2023-01" db="EMBL/GenBank/DDBJ databases">
        <authorList>
            <person name="Lee S.H."/>
            <person name="Jung H.S."/>
            <person name="Yun J.U."/>
        </authorList>
    </citation>
    <scope>NUCLEOTIDE SEQUENCE [LARGE SCALE GENOMIC DNA]</scope>
    <source>
        <strain evidence="2 3">CBA3646</strain>
    </source>
</reference>
<dbReference type="InterPro" id="IPR050471">
    <property type="entry name" value="AB_hydrolase"/>
</dbReference>
<dbReference type="InterPro" id="IPR029058">
    <property type="entry name" value="AB_hydrolase_fold"/>
</dbReference>
<name>A0ABY7QS35_9FIRM</name>
<dbReference type="Pfam" id="PF00561">
    <property type="entry name" value="Abhydrolase_1"/>
    <property type="match status" value="1"/>
</dbReference>
<dbReference type="GO" id="GO:0016787">
    <property type="term" value="F:hydrolase activity"/>
    <property type="evidence" value="ECO:0007669"/>
    <property type="project" value="UniProtKB-KW"/>
</dbReference>
<gene>
    <name evidence="2" type="ORF">O6R05_06330</name>
</gene>
<dbReference type="PANTHER" id="PTHR43433:SF1">
    <property type="entry name" value="BLL5160 PROTEIN"/>
    <property type="match status" value="1"/>
</dbReference>